<proteinExistence type="predicted"/>
<gene>
    <name evidence="5" type="ORF">GO594_16975</name>
    <name evidence="3" type="ORF">PtoMrB4_11050</name>
    <name evidence="4" type="ORF">R0G64_05910</name>
    <name evidence="2" type="ORF">WP8S17C03_10530</name>
</gene>
<dbReference type="EMBL" id="WTFN01000041">
    <property type="protein sequence ID" value="MWK57677.1"/>
    <property type="molecule type" value="Genomic_DNA"/>
</dbReference>
<dbReference type="Pfam" id="PF00190">
    <property type="entry name" value="Cupin_1"/>
    <property type="match status" value="1"/>
</dbReference>
<evidence type="ECO:0000259" key="1">
    <source>
        <dbReference type="Pfam" id="PF00190"/>
    </source>
</evidence>
<dbReference type="EMBL" id="JAWJUL010000015">
    <property type="protein sequence ID" value="MDV3438970.1"/>
    <property type="molecule type" value="Genomic_DNA"/>
</dbReference>
<dbReference type="Proteomes" id="UP000461288">
    <property type="component" value="Unassembled WGS sequence"/>
</dbReference>
<evidence type="ECO:0000313" key="9">
    <source>
        <dbReference type="Proteomes" id="UP001273935"/>
    </source>
</evidence>
<evidence type="ECO:0000313" key="8">
    <source>
        <dbReference type="Proteomes" id="UP000515591"/>
    </source>
</evidence>
<dbReference type="KEGG" id="poj:PtoMrB4_11050"/>
<evidence type="ECO:0000313" key="5">
    <source>
        <dbReference type="EMBL" id="MWK57677.1"/>
    </source>
</evidence>
<reference evidence="5 6" key="2">
    <citation type="submission" date="2019-12" db="EMBL/GenBank/DDBJ databases">
        <title>Draft genome sequence of Pseudomonas otitidis recovered from a chicken carcass.</title>
        <authorList>
            <person name="Vieira T.R."/>
            <person name="Oliviera E.F.C."/>
            <person name="Silva N.M.V."/>
            <person name="Sambrano G.E."/>
            <person name="Cibulski S.P."/>
            <person name="Cardoso M.R.I."/>
        </authorList>
    </citation>
    <scope>NUCLEOTIDE SEQUENCE [LARGE SCALE GENOMIC DNA]</scope>
    <source>
        <strain evidence="5 6">25_K</strain>
    </source>
</reference>
<dbReference type="PANTHER" id="PTHR36440:SF1">
    <property type="entry name" value="PUTATIVE (AFU_ORTHOLOGUE AFUA_8G07350)-RELATED"/>
    <property type="match status" value="1"/>
</dbReference>
<protein>
    <submittedName>
        <fullName evidence="4">Cupin domain-containing protein</fullName>
    </submittedName>
</protein>
<dbReference type="InterPro" id="IPR053146">
    <property type="entry name" value="QDO-like"/>
</dbReference>
<feature type="domain" description="Cupin type-1" evidence="1">
    <location>
        <begin position="65"/>
        <end position="180"/>
    </location>
</feature>
<dbReference type="InterPro" id="IPR011051">
    <property type="entry name" value="RmlC_Cupin_sf"/>
</dbReference>
<evidence type="ECO:0000313" key="3">
    <source>
        <dbReference type="EMBL" id="BCA27128.1"/>
    </source>
</evidence>
<dbReference type="InterPro" id="IPR006045">
    <property type="entry name" value="Cupin_1"/>
</dbReference>
<dbReference type="Gene3D" id="2.60.120.10">
    <property type="entry name" value="Jelly Rolls"/>
    <property type="match status" value="1"/>
</dbReference>
<evidence type="ECO:0000313" key="2">
    <source>
        <dbReference type="EMBL" id="BBT15004.1"/>
    </source>
</evidence>
<dbReference type="Proteomes" id="UP001273935">
    <property type="component" value="Unassembled WGS sequence"/>
</dbReference>
<dbReference type="GeneID" id="57396319"/>
<dbReference type="SUPFAM" id="SSF51182">
    <property type="entry name" value="RmlC-like cupins"/>
    <property type="match status" value="1"/>
</dbReference>
<dbReference type="AlphaFoldDB" id="A0A679GFK2"/>
<accession>A0A679GFK2</accession>
<dbReference type="EMBL" id="AP022642">
    <property type="protein sequence ID" value="BCA27128.1"/>
    <property type="molecule type" value="Genomic_DNA"/>
</dbReference>
<keyword evidence="9" id="KW-1185">Reference proteome</keyword>
<evidence type="ECO:0000313" key="7">
    <source>
        <dbReference type="Proteomes" id="UP000501237"/>
    </source>
</evidence>
<dbReference type="InterPro" id="IPR014710">
    <property type="entry name" value="RmlC-like_jellyroll"/>
</dbReference>
<sequence>MSALASERIREPALEASGLESEYADDAQENAAAFALIEDDPNPQVVNGEPEGASIRFVKTGETTRGRYLMAKVEIPPGSGPPLHVHTRTDEWFYAPDGGVVMFMGTRTYTDLDNPPDVSGRDTIRMIPMKKGAMVFGRRNHIHGFVNITDKTVMMWLVWTPDTPEVTLKDYFESIARPILPGVRGARNNPIVQLKAVSEARDYGMMFSTDFWQYAETVEEGEPPFGKNLDGLIRLFESGKRD</sequence>
<dbReference type="CDD" id="cd20291">
    <property type="entry name" value="cupin_CucA-like"/>
    <property type="match status" value="1"/>
</dbReference>
<reference evidence="3 7" key="3">
    <citation type="journal article" date="2020" name="Microbiol. Resour. Announc.">
        <title>Complete genome sequence of Pseudomonas otitidis strain MrB4, isolated from Lake Biwa in Japan.</title>
        <authorList>
            <person name="Miyazaki K."/>
            <person name="Hase E."/>
            <person name="Maruya T."/>
        </authorList>
    </citation>
    <scope>NUCLEOTIDE SEQUENCE [LARGE SCALE GENOMIC DNA]</scope>
    <source>
        <strain evidence="3 7">MrB4</strain>
    </source>
</reference>
<reference evidence="2 8" key="1">
    <citation type="submission" date="2019-12" db="EMBL/GenBank/DDBJ databases">
        <title>complete genome sequences of Pseudomonas otitidis str. WP8-S17-CRE-03 isolated from wastewater treatment plant effluent.</title>
        <authorList>
            <person name="Sekizuka T."/>
            <person name="Itokawa K."/>
            <person name="Yatsu K."/>
            <person name="Inamine Y."/>
            <person name="Kuroda M."/>
        </authorList>
    </citation>
    <scope>NUCLEOTIDE SEQUENCE [LARGE SCALE GENOMIC DNA]</scope>
    <source>
        <strain evidence="2 8">WP8-S17-CRE-03</strain>
    </source>
</reference>
<dbReference type="Proteomes" id="UP000501237">
    <property type="component" value="Chromosome"/>
</dbReference>
<dbReference type="Proteomes" id="UP000515591">
    <property type="component" value="Chromosome"/>
</dbReference>
<evidence type="ECO:0000313" key="4">
    <source>
        <dbReference type="EMBL" id="MDV3438970.1"/>
    </source>
</evidence>
<dbReference type="EMBL" id="AP022213">
    <property type="protein sequence ID" value="BBT15004.1"/>
    <property type="molecule type" value="Genomic_DNA"/>
</dbReference>
<evidence type="ECO:0000313" key="6">
    <source>
        <dbReference type="Proteomes" id="UP000461288"/>
    </source>
</evidence>
<reference evidence="4 9" key="4">
    <citation type="submission" date="2023-10" db="EMBL/GenBank/DDBJ databases">
        <title>Pseudomonas otitidis isolated from a paediatric patient with cystic fibrosis in Chile.</title>
        <authorList>
            <person name="Amsteins-Romero L."/>
            <person name="Opazo-Capurro A."/>
            <person name="Matus-Kohler M."/>
            <person name="Gonzalez-Rocha G."/>
        </authorList>
    </citation>
    <scope>NUCLEOTIDE SEQUENCE [LARGE SCALE GENOMIC DNA]</scope>
    <source>
        <strain evidence="4 9">P-714</strain>
    </source>
</reference>
<dbReference type="PANTHER" id="PTHR36440">
    <property type="entry name" value="PUTATIVE (AFU_ORTHOLOGUE AFUA_8G07350)-RELATED"/>
    <property type="match status" value="1"/>
</dbReference>
<organism evidence="3 7">
    <name type="scientific">Metapseudomonas otitidis</name>
    <dbReference type="NCBI Taxonomy" id="319939"/>
    <lineage>
        <taxon>Bacteria</taxon>
        <taxon>Pseudomonadati</taxon>
        <taxon>Pseudomonadota</taxon>
        <taxon>Gammaproteobacteria</taxon>
        <taxon>Pseudomonadales</taxon>
        <taxon>Pseudomonadaceae</taxon>
        <taxon>Metapseudomonas</taxon>
    </lineage>
</organism>
<dbReference type="RefSeq" id="WP_044403762.1">
    <property type="nucleotide sequence ID" value="NZ_AP022213.1"/>
</dbReference>
<name>A0A679GFK2_9GAMM</name>